<comment type="caution">
    <text evidence="1">The sequence shown here is derived from an EMBL/GenBank/DDBJ whole genome shotgun (WGS) entry which is preliminary data.</text>
</comment>
<accession>A0ACB9EUW0</accession>
<gene>
    <name evidence="1" type="ORF">L1987_53260</name>
</gene>
<name>A0ACB9EUW0_9ASTR</name>
<protein>
    <submittedName>
        <fullName evidence="1">Uncharacterized protein</fullName>
    </submittedName>
</protein>
<keyword evidence="2" id="KW-1185">Reference proteome</keyword>
<evidence type="ECO:0000313" key="1">
    <source>
        <dbReference type="EMBL" id="KAI3762819.1"/>
    </source>
</evidence>
<reference evidence="2" key="1">
    <citation type="journal article" date="2022" name="Mol. Ecol. Resour.">
        <title>The genomes of chicory, endive, great burdock and yacon provide insights into Asteraceae palaeo-polyploidization history and plant inulin production.</title>
        <authorList>
            <person name="Fan W."/>
            <person name="Wang S."/>
            <person name="Wang H."/>
            <person name="Wang A."/>
            <person name="Jiang F."/>
            <person name="Liu H."/>
            <person name="Zhao H."/>
            <person name="Xu D."/>
            <person name="Zhang Y."/>
        </authorList>
    </citation>
    <scope>NUCLEOTIDE SEQUENCE [LARGE SCALE GENOMIC DNA]</scope>
    <source>
        <strain evidence="2">cv. Yunnan</strain>
    </source>
</reference>
<proteinExistence type="predicted"/>
<reference evidence="1 2" key="2">
    <citation type="journal article" date="2022" name="Mol. Ecol. Resour.">
        <title>The genomes of chicory, endive, great burdock and yacon provide insights into Asteraceae paleo-polyploidization history and plant inulin production.</title>
        <authorList>
            <person name="Fan W."/>
            <person name="Wang S."/>
            <person name="Wang H."/>
            <person name="Wang A."/>
            <person name="Jiang F."/>
            <person name="Liu H."/>
            <person name="Zhao H."/>
            <person name="Xu D."/>
            <person name="Zhang Y."/>
        </authorList>
    </citation>
    <scope>NUCLEOTIDE SEQUENCE [LARGE SCALE GENOMIC DNA]</scope>
    <source>
        <strain evidence="2">cv. Yunnan</strain>
        <tissue evidence="1">Leaves</tissue>
    </source>
</reference>
<dbReference type="Proteomes" id="UP001056120">
    <property type="component" value="Linkage Group LG17"/>
</dbReference>
<dbReference type="EMBL" id="CM042034">
    <property type="protein sequence ID" value="KAI3762819.1"/>
    <property type="molecule type" value="Genomic_DNA"/>
</dbReference>
<evidence type="ECO:0000313" key="2">
    <source>
        <dbReference type="Proteomes" id="UP001056120"/>
    </source>
</evidence>
<sequence length="93" mass="10448">MQTVYKHRESGPVDGGVRGCSFDVVVFDSFEEGDFGEASTRIEAVSYGEDERDGGIVSCLDKLSNEEFRIAVEKFISKQQRFLKQQCIVEDDS</sequence>
<organism evidence="1 2">
    <name type="scientific">Smallanthus sonchifolius</name>
    <dbReference type="NCBI Taxonomy" id="185202"/>
    <lineage>
        <taxon>Eukaryota</taxon>
        <taxon>Viridiplantae</taxon>
        <taxon>Streptophyta</taxon>
        <taxon>Embryophyta</taxon>
        <taxon>Tracheophyta</taxon>
        <taxon>Spermatophyta</taxon>
        <taxon>Magnoliopsida</taxon>
        <taxon>eudicotyledons</taxon>
        <taxon>Gunneridae</taxon>
        <taxon>Pentapetalae</taxon>
        <taxon>asterids</taxon>
        <taxon>campanulids</taxon>
        <taxon>Asterales</taxon>
        <taxon>Asteraceae</taxon>
        <taxon>Asteroideae</taxon>
        <taxon>Heliantheae alliance</taxon>
        <taxon>Millerieae</taxon>
        <taxon>Smallanthus</taxon>
    </lineage>
</organism>